<dbReference type="AlphaFoldDB" id="A0A3A9A8E4"/>
<keyword evidence="4" id="KW-1185">Reference proteome</keyword>
<evidence type="ECO:0000313" key="4">
    <source>
        <dbReference type="Proteomes" id="UP000280696"/>
    </source>
</evidence>
<dbReference type="OrthoDB" id="9790489at2"/>
<organism evidence="3 4">
    <name type="scientific">Parablautia intestinalis</name>
    <dbReference type="NCBI Taxonomy" id="2320100"/>
    <lineage>
        <taxon>Bacteria</taxon>
        <taxon>Bacillati</taxon>
        <taxon>Bacillota</taxon>
        <taxon>Clostridia</taxon>
        <taxon>Lachnospirales</taxon>
        <taxon>Lachnospiraceae</taxon>
        <taxon>Parablautia</taxon>
    </lineage>
</organism>
<dbReference type="EMBL" id="RAYQ01000037">
    <property type="protein sequence ID" value="RKI87657.1"/>
    <property type="molecule type" value="Genomic_DNA"/>
</dbReference>
<feature type="domain" description="Cysteine-rich VLP" evidence="2">
    <location>
        <begin position="10"/>
        <end position="63"/>
    </location>
</feature>
<proteinExistence type="predicted"/>
<dbReference type="Pfam" id="PF14194">
    <property type="entry name" value="Cys_rich_VLP"/>
    <property type="match status" value="1"/>
</dbReference>
<evidence type="ECO:0000313" key="3">
    <source>
        <dbReference type="EMBL" id="RKI87657.1"/>
    </source>
</evidence>
<name>A0A3A9A8E4_9FIRM</name>
<reference evidence="3 4" key="1">
    <citation type="submission" date="2018-09" db="EMBL/GenBank/DDBJ databases">
        <title>Murine metabolic-syndrome-specific gut microbial biobank.</title>
        <authorList>
            <person name="Liu C."/>
        </authorList>
    </citation>
    <scope>NUCLEOTIDE SEQUENCE [LARGE SCALE GENOMIC DNA]</scope>
    <source>
        <strain evidence="3 4">0.1xD8-82</strain>
    </source>
</reference>
<feature type="region of interest" description="Disordered" evidence="1">
    <location>
        <begin position="109"/>
        <end position="128"/>
    </location>
</feature>
<evidence type="ECO:0000259" key="2">
    <source>
        <dbReference type="Pfam" id="PF14194"/>
    </source>
</evidence>
<gene>
    <name evidence="3" type="ORF">D7V94_20565</name>
</gene>
<protein>
    <recommendedName>
        <fullName evidence="2">Cysteine-rich VLP domain-containing protein</fullName>
    </recommendedName>
</protein>
<sequence length="128" mass="14731">MKDKIPRMDYRQYRAACRLVHECCNYDNGNCILLDNGEPCVCVQSISYSLLCRWFIAAVLPLDGKLEAALLHRADRKRCTECGGYFLPKSNRGKYCPDCAGRMKRIRAAQRKRKQRDKCHALGYSKPP</sequence>
<dbReference type="RefSeq" id="WP_120472188.1">
    <property type="nucleotide sequence ID" value="NZ_RAYQ01000037.1"/>
</dbReference>
<dbReference type="Proteomes" id="UP000280696">
    <property type="component" value="Unassembled WGS sequence"/>
</dbReference>
<accession>A0A3A9A8E4</accession>
<comment type="caution">
    <text evidence="3">The sequence shown here is derived from an EMBL/GenBank/DDBJ whole genome shotgun (WGS) entry which is preliminary data.</text>
</comment>
<evidence type="ECO:0000256" key="1">
    <source>
        <dbReference type="SAM" id="MobiDB-lite"/>
    </source>
</evidence>
<dbReference type="InterPro" id="IPR025973">
    <property type="entry name" value="Cys_rich_VLP_dom"/>
</dbReference>